<feature type="signal peptide" evidence="10">
    <location>
        <begin position="1"/>
        <end position="22"/>
    </location>
</feature>
<feature type="compositionally biased region" description="Low complexity" evidence="8">
    <location>
        <begin position="249"/>
        <end position="269"/>
    </location>
</feature>
<organism evidence="12 13">
    <name type="scientific">Senna tora</name>
    <dbReference type="NCBI Taxonomy" id="362788"/>
    <lineage>
        <taxon>Eukaryota</taxon>
        <taxon>Viridiplantae</taxon>
        <taxon>Streptophyta</taxon>
        <taxon>Embryophyta</taxon>
        <taxon>Tracheophyta</taxon>
        <taxon>Spermatophyta</taxon>
        <taxon>Magnoliopsida</taxon>
        <taxon>eudicotyledons</taxon>
        <taxon>Gunneridae</taxon>
        <taxon>Pentapetalae</taxon>
        <taxon>rosids</taxon>
        <taxon>fabids</taxon>
        <taxon>Fabales</taxon>
        <taxon>Fabaceae</taxon>
        <taxon>Caesalpinioideae</taxon>
        <taxon>Cassia clade</taxon>
        <taxon>Senna</taxon>
    </lineage>
</organism>
<evidence type="ECO:0000256" key="3">
    <source>
        <dbReference type="ARBA" id="ARBA00022729"/>
    </source>
</evidence>
<reference evidence="12" key="1">
    <citation type="submission" date="2020-09" db="EMBL/GenBank/DDBJ databases">
        <title>Genome-Enabled Discovery of Anthraquinone Biosynthesis in Senna tora.</title>
        <authorList>
            <person name="Kang S.-H."/>
            <person name="Pandey R.P."/>
            <person name="Lee C.-M."/>
            <person name="Sim J.-S."/>
            <person name="Jeong J.-T."/>
            <person name="Choi B.-S."/>
            <person name="Jung M."/>
            <person name="Ginzburg D."/>
            <person name="Zhao K."/>
            <person name="Won S.Y."/>
            <person name="Oh T.-J."/>
            <person name="Yu Y."/>
            <person name="Kim N.-H."/>
            <person name="Lee O.R."/>
            <person name="Lee T.-H."/>
            <person name="Bashyal P."/>
            <person name="Kim T.-S."/>
            <person name="Lee W.-H."/>
            <person name="Kawkins C."/>
            <person name="Kim C.-K."/>
            <person name="Kim J.S."/>
            <person name="Ahn B.O."/>
            <person name="Rhee S.Y."/>
            <person name="Sohng J.K."/>
        </authorList>
    </citation>
    <scope>NUCLEOTIDE SEQUENCE</scope>
    <source>
        <tissue evidence="12">Leaf</tissue>
    </source>
</reference>
<keyword evidence="3 10" id="KW-0732">Signal</keyword>
<dbReference type="AlphaFoldDB" id="A0A834WWW2"/>
<comment type="subcellular location">
    <subcellularLocation>
        <location evidence="7">Endomembrane system</location>
        <topology evidence="7">Single-pass type I membrane protein</topology>
    </subcellularLocation>
</comment>
<dbReference type="Gene3D" id="3.80.10.10">
    <property type="entry name" value="Ribonuclease Inhibitor"/>
    <property type="match status" value="1"/>
</dbReference>
<dbReference type="SUPFAM" id="SSF56112">
    <property type="entry name" value="Protein kinase-like (PK-like)"/>
    <property type="match status" value="1"/>
</dbReference>
<dbReference type="Gene3D" id="1.10.510.10">
    <property type="entry name" value="Transferase(Phosphotransferase) domain 1"/>
    <property type="match status" value="1"/>
</dbReference>
<evidence type="ECO:0000256" key="5">
    <source>
        <dbReference type="ARBA" id="ARBA00022989"/>
    </source>
</evidence>
<dbReference type="SUPFAM" id="SSF52058">
    <property type="entry name" value="L domain-like"/>
    <property type="match status" value="1"/>
</dbReference>
<accession>A0A834WWW2</accession>
<evidence type="ECO:0000256" key="2">
    <source>
        <dbReference type="ARBA" id="ARBA00022692"/>
    </source>
</evidence>
<proteinExistence type="predicted"/>
<keyword evidence="12" id="KW-0418">Kinase</keyword>
<dbReference type="Pfam" id="PF07714">
    <property type="entry name" value="PK_Tyr_Ser-Thr"/>
    <property type="match status" value="1"/>
</dbReference>
<dbReference type="InterPro" id="IPR013210">
    <property type="entry name" value="LRR_N_plant-typ"/>
</dbReference>
<keyword evidence="12" id="KW-0675">Receptor</keyword>
<dbReference type="InterPro" id="IPR011009">
    <property type="entry name" value="Kinase-like_dom_sf"/>
</dbReference>
<dbReference type="InterPro" id="IPR001611">
    <property type="entry name" value="Leu-rich_rpt"/>
</dbReference>
<feature type="chain" id="PRO_5033016033" evidence="10">
    <location>
        <begin position="23"/>
        <end position="642"/>
    </location>
</feature>
<keyword evidence="12" id="KW-0808">Transferase</keyword>
<evidence type="ECO:0000256" key="6">
    <source>
        <dbReference type="ARBA" id="ARBA00023136"/>
    </source>
</evidence>
<keyword evidence="13" id="KW-1185">Reference proteome</keyword>
<dbReference type="FunFam" id="3.80.10.10:FF:000129">
    <property type="entry name" value="Leucine-rich repeat receptor-like kinase"/>
    <property type="match status" value="1"/>
</dbReference>
<evidence type="ECO:0000256" key="1">
    <source>
        <dbReference type="ARBA" id="ARBA00022614"/>
    </source>
</evidence>
<comment type="caution">
    <text evidence="12">The sequence shown here is derived from an EMBL/GenBank/DDBJ whole genome shotgun (WGS) entry which is preliminary data.</text>
</comment>
<evidence type="ECO:0000256" key="8">
    <source>
        <dbReference type="SAM" id="MobiDB-lite"/>
    </source>
</evidence>
<sequence>MEAFMVIMILSLFCLNTKQSVSLPLNDLNTQGLALLKLRERVVSDPFGALSNWNVNHGVIDPCSWFGVHCSQAKLVTLNLNGLCLQGTIGPEIGKLTHLKSIILRNNSFSGEIPKEMLQLEELEVVDLGYNNFSGSFPSDLDTNLSLTTLLLDNNDYLANLTPEVYKLKMISESRVNEELLTGGAPTKAACISRSSFWYRRQLLQVANAPSSLPPDSEPFTPSPLSVSPSPSIFIPPSSSPSPSPSPSASPEISEPANPPSVVSSPPNSTWDSEPSPSPISNQKSSETKNHTVIIWSTVGSFSFLVLVSAVVFVCFRNTKVVTVKPWPIGLSGQLQKAFVTGVPSLKRAELEAACEDFSNIIGSLPEGTVYKGTLSSGIEIAVVSTAVTSSQNWSKHMEVQFRNKLETLSRVNHKNFVNLIGYCEEKKPFTRMMVFEYAPNGTLFEHLHIREAEHLDWGMRMRIAMGIAYCLEHIHQLTPPISHTNLQSSSICLTEDYAAKISDLSLCNDIITPAKKTSTIATPPSACTKDNVYSYGVMLFELITGTIPNAVVDNGIFLADWGKKPLKDVVDPTLSSLTEEEIEKWFKVIQECVNSDPEKRPSMREVTARLKEVTAMEPDGATPQSSPLWWAELEILSGDSS</sequence>
<evidence type="ECO:0000313" key="12">
    <source>
        <dbReference type="EMBL" id="KAF7833793.1"/>
    </source>
</evidence>
<feature type="compositionally biased region" description="Polar residues" evidence="8">
    <location>
        <begin position="270"/>
        <end position="285"/>
    </location>
</feature>
<keyword evidence="5 9" id="KW-1133">Transmembrane helix</keyword>
<dbReference type="InterPro" id="IPR032675">
    <property type="entry name" value="LRR_dom_sf"/>
</dbReference>
<evidence type="ECO:0000313" key="13">
    <source>
        <dbReference type="Proteomes" id="UP000634136"/>
    </source>
</evidence>
<protein>
    <submittedName>
        <fullName evidence="12">Putative inactive receptor-like protein kinase</fullName>
    </submittedName>
</protein>
<evidence type="ECO:0000256" key="4">
    <source>
        <dbReference type="ARBA" id="ARBA00022737"/>
    </source>
</evidence>
<dbReference type="InterPro" id="IPR000719">
    <property type="entry name" value="Prot_kinase_dom"/>
</dbReference>
<dbReference type="GO" id="GO:0004672">
    <property type="term" value="F:protein kinase activity"/>
    <property type="evidence" value="ECO:0007669"/>
    <property type="project" value="InterPro"/>
</dbReference>
<dbReference type="Gene3D" id="3.30.200.20">
    <property type="entry name" value="Phosphorylase Kinase, domain 1"/>
    <property type="match status" value="1"/>
</dbReference>
<feature type="region of interest" description="Disordered" evidence="8">
    <location>
        <begin position="209"/>
        <end position="285"/>
    </location>
</feature>
<dbReference type="Proteomes" id="UP000634136">
    <property type="component" value="Unassembled WGS sequence"/>
</dbReference>
<feature type="compositionally biased region" description="Pro residues" evidence="8">
    <location>
        <begin position="238"/>
        <end position="248"/>
    </location>
</feature>
<feature type="domain" description="Protein kinase" evidence="11">
    <location>
        <begin position="356"/>
        <end position="615"/>
    </location>
</feature>
<evidence type="ECO:0000256" key="10">
    <source>
        <dbReference type="SAM" id="SignalP"/>
    </source>
</evidence>
<dbReference type="FunFam" id="3.30.200.20:FF:000489">
    <property type="entry name" value="Inactive receptor-like serine/threonine-protein kinase"/>
    <property type="match status" value="1"/>
</dbReference>
<gene>
    <name evidence="12" type="ORF">G2W53_016126</name>
</gene>
<feature type="compositionally biased region" description="Low complexity" evidence="8">
    <location>
        <begin position="219"/>
        <end position="237"/>
    </location>
</feature>
<keyword evidence="4" id="KW-0677">Repeat</keyword>
<keyword evidence="1" id="KW-0433">Leucine-rich repeat</keyword>
<feature type="transmembrane region" description="Helical" evidence="9">
    <location>
        <begin position="293"/>
        <end position="316"/>
    </location>
</feature>
<dbReference type="Pfam" id="PF00560">
    <property type="entry name" value="LRR_1"/>
    <property type="match status" value="2"/>
</dbReference>
<dbReference type="GO" id="GO:0005524">
    <property type="term" value="F:ATP binding"/>
    <property type="evidence" value="ECO:0007669"/>
    <property type="project" value="InterPro"/>
</dbReference>
<evidence type="ECO:0000256" key="7">
    <source>
        <dbReference type="ARBA" id="ARBA00046288"/>
    </source>
</evidence>
<keyword evidence="2 9" id="KW-0812">Transmembrane</keyword>
<evidence type="ECO:0000259" key="11">
    <source>
        <dbReference type="PROSITE" id="PS50011"/>
    </source>
</evidence>
<dbReference type="PANTHER" id="PTHR46084">
    <property type="entry name" value="PROTEIN MALE DISCOVERER 2"/>
    <property type="match status" value="1"/>
</dbReference>
<keyword evidence="6 9" id="KW-0472">Membrane</keyword>
<dbReference type="OrthoDB" id="291737at2759"/>
<dbReference type="InterPro" id="IPR001245">
    <property type="entry name" value="Ser-Thr/Tyr_kinase_cat_dom"/>
</dbReference>
<evidence type="ECO:0000256" key="9">
    <source>
        <dbReference type="SAM" id="Phobius"/>
    </source>
</evidence>
<dbReference type="Pfam" id="PF08263">
    <property type="entry name" value="LRRNT_2"/>
    <property type="match status" value="1"/>
</dbReference>
<dbReference type="PANTHER" id="PTHR46084:SF14">
    <property type="entry name" value="PROTEIN KINASE DOMAIN-CONTAINING PROTEIN"/>
    <property type="match status" value="1"/>
</dbReference>
<dbReference type="GO" id="GO:0012505">
    <property type="term" value="C:endomembrane system"/>
    <property type="evidence" value="ECO:0007669"/>
    <property type="project" value="UniProtKB-SubCell"/>
</dbReference>
<name>A0A834WWW2_9FABA</name>
<dbReference type="EMBL" id="JAAIUW010000005">
    <property type="protein sequence ID" value="KAF7833793.1"/>
    <property type="molecule type" value="Genomic_DNA"/>
</dbReference>
<dbReference type="PROSITE" id="PS50011">
    <property type="entry name" value="PROTEIN_KINASE_DOM"/>
    <property type="match status" value="1"/>
</dbReference>